<dbReference type="PANTHER" id="PTHR33258">
    <property type="entry name" value="TRANSPOSASE INSL FOR INSERTION SEQUENCE ELEMENT IS186A-RELATED"/>
    <property type="match status" value="1"/>
</dbReference>
<dbReference type="NCBIfam" id="NF033592">
    <property type="entry name" value="transpos_IS4_1"/>
    <property type="match status" value="1"/>
</dbReference>
<evidence type="ECO:0000256" key="4">
    <source>
        <dbReference type="ARBA" id="ARBA00023172"/>
    </source>
</evidence>
<dbReference type="Proteomes" id="UP001236652">
    <property type="component" value="Chromosome"/>
</dbReference>
<dbReference type="InterPro" id="IPR012337">
    <property type="entry name" value="RNaseH-like_sf"/>
</dbReference>
<dbReference type="InterPro" id="IPR002559">
    <property type="entry name" value="Transposase_11"/>
</dbReference>
<keyword evidence="4" id="KW-0233">DNA recombination</keyword>
<dbReference type="Pfam" id="PF01609">
    <property type="entry name" value="DDE_Tnp_1"/>
    <property type="match status" value="1"/>
</dbReference>
<dbReference type="RefSeq" id="WP_284526578.1">
    <property type="nucleotide sequence ID" value="NZ_CP126446.1"/>
</dbReference>
<dbReference type="Gene3D" id="3.90.350.10">
    <property type="entry name" value="Transposase Inhibitor Protein From Tn5, Chain A, domain 1"/>
    <property type="match status" value="1"/>
</dbReference>
<evidence type="ECO:0000313" key="6">
    <source>
        <dbReference type="EMBL" id="WIF97575.1"/>
    </source>
</evidence>
<protein>
    <submittedName>
        <fullName evidence="6">IS4 family transposase</fullName>
    </submittedName>
</protein>
<evidence type="ECO:0000259" key="5">
    <source>
        <dbReference type="Pfam" id="PF01609"/>
    </source>
</evidence>
<dbReference type="SUPFAM" id="SSF53098">
    <property type="entry name" value="Ribonuclease H-like"/>
    <property type="match status" value="1"/>
</dbReference>
<sequence>MNKINTPIQILQSIIPSKTLEERLAQDYNFEEKARKFSAIDLLHFYLEAGVKRWTGYREGSETLVEQGDFESLNHSTISKKAQEVPYEFFRDLFQELLQRLTTSQKKKFLKDYSLFAIDSTTITFRHQTRSWAKYRKHLYAIKLHTEFNIDQKMPTHVFDTTGKDSDIMMAPLIFLHKDFPAIRVADRAYGAKDLLDQLSSEEKPFVIRLKAGIKHDVQSHNEFDFNEEWPVVADYNAFLGAKNTQTTYTYRIVTVPSETGEPIYLATNVMDLKAEKISEVYKMRWEIELFFRWIKQNLDIPNPFGMSKNKVLSQVYATLIAYLLLRSTFNETQPKWSTYTKLSFKEFTRKFIKSTLPIEVGIEIGLLLKNWRSVSNSTGKI</sequence>
<evidence type="ECO:0000256" key="3">
    <source>
        <dbReference type="ARBA" id="ARBA00023125"/>
    </source>
</evidence>
<evidence type="ECO:0000256" key="1">
    <source>
        <dbReference type="ARBA" id="ARBA00010075"/>
    </source>
</evidence>
<comment type="similarity">
    <text evidence="1">Belongs to the transposase 11 family.</text>
</comment>
<name>A0ABY8UV84_9BACI</name>
<keyword evidence="7" id="KW-1185">Reference proteome</keyword>
<dbReference type="PANTHER" id="PTHR33258:SF1">
    <property type="entry name" value="TRANSPOSASE INSL FOR INSERTION SEQUENCE ELEMENT IS186A-RELATED"/>
    <property type="match status" value="1"/>
</dbReference>
<feature type="domain" description="Transposase IS4-like" evidence="5">
    <location>
        <begin position="112"/>
        <end position="325"/>
    </location>
</feature>
<reference evidence="6 7" key="1">
    <citation type="submission" date="2023-05" db="EMBL/GenBank/DDBJ databases">
        <title>Comparative genomics reveals the evidence of polycyclic aromatic hydrocarbons degradation in moderately halophilic genus Pontibacillus.</title>
        <authorList>
            <person name="Yang H."/>
            <person name="Qian Z."/>
        </authorList>
    </citation>
    <scope>NUCLEOTIDE SEQUENCE [LARGE SCALE GENOMIC DNA]</scope>
    <source>
        <strain evidence="7">HN14</strain>
    </source>
</reference>
<keyword evidence="3" id="KW-0238">DNA-binding</keyword>
<organism evidence="6 7">
    <name type="scientific">Pontibacillus chungwhensis</name>
    <dbReference type="NCBI Taxonomy" id="265426"/>
    <lineage>
        <taxon>Bacteria</taxon>
        <taxon>Bacillati</taxon>
        <taxon>Bacillota</taxon>
        <taxon>Bacilli</taxon>
        <taxon>Bacillales</taxon>
        <taxon>Bacillaceae</taxon>
        <taxon>Pontibacillus</taxon>
    </lineage>
</organism>
<accession>A0ABY8UV84</accession>
<proteinExistence type="inferred from homology"/>
<keyword evidence="2" id="KW-0815">Transposition</keyword>
<gene>
    <name evidence="6" type="ORF">QNI29_17870</name>
</gene>
<dbReference type="InterPro" id="IPR047952">
    <property type="entry name" value="Transpos_IS4"/>
</dbReference>
<evidence type="ECO:0000313" key="7">
    <source>
        <dbReference type="Proteomes" id="UP001236652"/>
    </source>
</evidence>
<evidence type="ECO:0000256" key="2">
    <source>
        <dbReference type="ARBA" id="ARBA00022578"/>
    </source>
</evidence>
<dbReference type="EMBL" id="CP126446">
    <property type="protein sequence ID" value="WIF97575.1"/>
    <property type="molecule type" value="Genomic_DNA"/>
</dbReference>